<organism evidence="1 2">
    <name type="scientific">Eumeta variegata</name>
    <name type="common">Bagworm moth</name>
    <name type="synonym">Eumeta japonica</name>
    <dbReference type="NCBI Taxonomy" id="151549"/>
    <lineage>
        <taxon>Eukaryota</taxon>
        <taxon>Metazoa</taxon>
        <taxon>Ecdysozoa</taxon>
        <taxon>Arthropoda</taxon>
        <taxon>Hexapoda</taxon>
        <taxon>Insecta</taxon>
        <taxon>Pterygota</taxon>
        <taxon>Neoptera</taxon>
        <taxon>Endopterygota</taxon>
        <taxon>Lepidoptera</taxon>
        <taxon>Glossata</taxon>
        <taxon>Ditrysia</taxon>
        <taxon>Tineoidea</taxon>
        <taxon>Psychidae</taxon>
        <taxon>Oiketicinae</taxon>
        <taxon>Eumeta</taxon>
    </lineage>
</organism>
<name>A0A4C1Z486_EUMVA</name>
<dbReference type="AlphaFoldDB" id="A0A4C1Z486"/>
<protein>
    <submittedName>
        <fullName evidence="1">Uncharacterized protein</fullName>
    </submittedName>
</protein>
<keyword evidence="2" id="KW-1185">Reference proteome</keyword>
<proteinExistence type="predicted"/>
<gene>
    <name evidence="1" type="ORF">EVAR_62869_1</name>
</gene>
<evidence type="ECO:0000313" key="2">
    <source>
        <dbReference type="Proteomes" id="UP000299102"/>
    </source>
</evidence>
<dbReference type="Proteomes" id="UP000299102">
    <property type="component" value="Unassembled WGS sequence"/>
</dbReference>
<evidence type="ECO:0000313" key="1">
    <source>
        <dbReference type="EMBL" id="GBP81993.1"/>
    </source>
</evidence>
<reference evidence="1 2" key="1">
    <citation type="journal article" date="2019" name="Commun. Biol.">
        <title>The bagworm genome reveals a unique fibroin gene that provides high tensile strength.</title>
        <authorList>
            <person name="Kono N."/>
            <person name="Nakamura H."/>
            <person name="Ohtoshi R."/>
            <person name="Tomita M."/>
            <person name="Numata K."/>
            <person name="Arakawa K."/>
        </authorList>
    </citation>
    <scope>NUCLEOTIDE SEQUENCE [LARGE SCALE GENOMIC DNA]</scope>
</reference>
<comment type="caution">
    <text evidence="1">The sequence shown here is derived from an EMBL/GenBank/DDBJ whole genome shotgun (WGS) entry which is preliminary data.</text>
</comment>
<sequence>MQAIIWKDERTDHHLLCKRCSKWVPHKLIDGQEDRWVDWCRLMIEKMDGGEKTTYAPYLPTTKYGCTTTTPKQRQLMIWYFENENQHQQNVVERNAHNKWSFVKPVILLLWC</sequence>
<accession>A0A4C1Z486</accession>
<dbReference type="EMBL" id="BGZK01001542">
    <property type="protein sequence ID" value="GBP81993.1"/>
    <property type="molecule type" value="Genomic_DNA"/>
</dbReference>